<evidence type="ECO:0000256" key="1">
    <source>
        <dbReference type="SAM" id="MobiDB-lite"/>
    </source>
</evidence>
<keyword evidence="3" id="KW-1185">Reference proteome</keyword>
<reference evidence="2" key="1">
    <citation type="journal article" date="2012" name="J. Bacteriol.">
        <title>Genome Sequence of Streptomyces auratus Strain AGR0001, a Phoslactomycin-Producing Actinomycete.</title>
        <authorList>
            <person name="Han X."/>
            <person name="Li M."/>
            <person name="Ding Z."/>
            <person name="Zhao J."/>
            <person name="Ji K."/>
            <person name="Wen M."/>
            <person name="Lu T."/>
        </authorList>
    </citation>
    <scope>NUCLEOTIDE SEQUENCE</scope>
    <source>
        <strain evidence="2">AGR0001</strain>
    </source>
</reference>
<feature type="region of interest" description="Disordered" evidence="1">
    <location>
        <begin position="1"/>
        <end position="57"/>
    </location>
</feature>
<accession>A0A8B1NDM7</accession>
<dbReference type="KEGG" id="sauh:SU9_018460"/>
<dbReference type="AlphaFoldDB" id="A0A8B1NDM7"/>
<dbReference type="RefSeq" id="WP_144044202.1">
    <property type="nucleotide sequence ID" value="NZ_CP072931.1"/>
</dbReference>
<gene>
    <name evidence="2" type="ORF">SU9_018460</name>
</gene>
<reference evidence="2" key="2">
    <citation type="submission" date="2021-04" db="EMBL/GenBank/DDBJ databases">
        <authorList>
            <person name="Wen M.-L."/>
            <person name="Han X.-L."/>
            <person name="Xiong J."/>
        </authorList>
    </citation>
    <scope>NUCLEOTIDE SEQUENCE</scope>
    <source>
        <strain evidence="2">AGR0001</strain>
    </source>
</reference>
<evidence type="ECO:0000313" key="2">
    <source>
        <dbReference type="EMBL" id="QTZ93209.1"/>
    </source>
</evidence>
<name>A0A8B1NDM7_9ACTN</name>
<dbReference type="Proteomes" id="UP000009036">
    <property type="component" value="Chromosome"/>
</dbReference>
<proteinExistence type="predicted"/>
<sequence>MTQPRRSDREETALSEAKGVEQPSPAQAEVAETRETPGTSTEEALRRTHAARARSAAARTTAACRCAGVEADPAVVVAVPEEAAAKAANALRLSADSLAALAGSAPDPAADGRQARNAAAAAVLAAQIAQSHRGGELADAAYRAALLASQAAGKAAGRDGWGRNAAFNADADAAEAAAVAAAEAAGWR</sequence>
<feature type="compositionally biased region" description="Basic and acidic residues" evidence="1">
    <location>
        <begin position="1"/>
        <end position="12"/>
    </location>
</feature>
<dbReference type="EMBL" id="CP072931">
    <property type="protein sequence ID" value="QTZ93209.1"/>
    <property type="molecule type" value="Genomic_DNA"/>
</dbReference>
<organism evidence="2 3">
    <name type="scientific">Streptomyces auratus AGR0001</name>
    <dbReference type="NCBI Taxonomy" id="1160718"/>
    <lineage>
        <taxon>Bacteria</taxon>
        <taxon>Bacillati</taxon>
        <taxon>Actinomycetota</taxon>
        <taxon>Actinomycetes</taxon>
        <taxon>Kitasatosporales</taxon>
        <taxon>Streptomycetaceae</taxon>
        <taxon>Streptomyces</taxon>
    </lineage>
</organism>
<protein>
    <submittedName>
        <fullName evidence="2">Uncharacterized protein</fullName>
    </submittedName>
</protein>
<evidence type="ECO:0000313" key="3">
    <source>
        <dbReference type="Proteomes" id="UP000009036"/>
    </source>
</evidence>